<evidence type="ECO:0000313" key="3">
    <source>
        <dbReference type="Proteomes" id="UP001215280"/>
    </source>
</evidence>
<feature type="signal peptide" evidence="1">
    <location>
        <begin position="1"/>
        <end position="21"/>
    </location>
</feature>
<comment type="caution">
    <text evidence="2">The sequence shown here is derived from an EMBL/GenBank/DDBJ whole genome shotgun (WGS) entry which is preliminary data.</text>
</comment>
<organism evidence="2 3">
    <name type="scientific">Mycena maculata</name>
    <dbReference type="NCBI Taxonomy" id="230809"/>
    <lineage>
        <taxon>Eukaryota</taxon>
        <taxon>Fungi</taxon>
        <taxon>Dikarya</taxon>
        <taxon>Basidiomycota</taxon>
        <taxon>Agaricomycotina</taxon>
        <taxon>Agaricomycetes</taxon>
        <taxon>Agaricomycetidae</taxon>
        <taxon>Agaricales</taxon>
        <taxon>Marasmiineae</taxon>
        <taxon>Mycenaceae</taxon>
        <taxon>Mycena</taxon>
    </lineage>
</organism>
<evidence type="ECO:0000313" key="2">
    <source>
        <dbReference type="EMBL" id="KAJ7768099.1"/>
    </source>
</evidence>
<feature type="chain" id="PRO_5042149500" evidence="1">
    <location>
        <begin position="22"/>
        <end position="341"/>
    </location>
</feature>
<dbReference type="AlphaFoldDB" id="A0AAD7NN43"/>
<sequence>MCQLSSVFKALVCLTPLLASAVPLESRPNPAYVRPTRFMAGLPDNTTMLSLDPSTGALTAYDVNHRVVKTIYNATGLTVRQSTASACNAMASGNIQKLPGWSALLSVAQSMWGTGSFNSATKSVCGDSIRVHEINTLNSNPSYPQYPASICTDLATVTVTPNENPQCTVQDSTTGGTLVGAGGTVTLTSIQGTSYSTTTTVTQSAALAVGDTFGVSVEIPGVEVSDSVTVTTTFTNTLSTASTSTVNLQTSQSITLNAPIDSVCSLSFTTTSCTTSGTGTVTEAATGWAWFDFNSETDGHYLWALLMDYYLTLEQRSSYINFRAAVNSDTLSQYTGSCTLL</sequence>
<dbReference type="Proteomes" id="UP001215280">
    <property type="component" value="Unassembled WGS sequence"/>
</dbReference>
<gene>
    <name evidence="2" type="ORF">DFH07DRAFT_769313</name>
</gene>
<reference evidence="2" key="1">
    <citation type="submission" date="2023-03" db="EMBL/GenBank/DDBJ databases">
        <title>Massive genome expansion in bonnet fungi (Mycena s.s.) driven by repeated elements and novel gene families across ecological guilds.</title>
        <authorList>
            <consortium name="Lawrence Berkeley National Laboratory"/>
            <person name="Harder C.B."/>
            <person name="Miyauchi S."/>
            <person name="Viragh M."/>
            <person name="Kuo A."/>
            <person name="Thoen E."/>
            <person name="Andreopoulos B."/>
            <person name="Lu D."/>
            <person name="Skrede I."/>
            <person name="Drula E."/>
            <person name="Henrissat B."/>
            <person name="Morin E."/>
            <person name="Kohler A."/>
            <person name="Barry K."/>
            <person name="LaButti K."/>
            <person name="Morin E."/>
            <person name="Salamov A."/>
            <person name="Lipzen A."/>
            <person name="Mereny Z."/>
            <person name="Hegedus B."/>
            <person name="Baldrian P."/>
            <person name="Stursova M."/>
            <person name="Weitz H."/>
            <person name="Taylor A."/>
            <person name="Grigoriev I.V."/>
            <person name="Nagy L.G."/>
            <person name="Martin F."/>
            <person name="Kauserud H."/>
        </authorList>
    </citation>
    <scope>NUCLEOTIDE SEQUENCE</scope>
    <source>
        <strain evidence="2">CBHHK188m</strain>
    </source>
</reference>
<evidence type="ECO:0000256" key="1">
    <source>
        <dbReference type="SAM" id="SignalP"/>
    </source>
</evidence>
<dbReference type="EMBL" id="JARJLG010000028">
    <property type="protein sequence ID" value="KAJ7768099.1"/>
    <property type="molecule type" value="Genomic_DNA"/>
</dbReference>
<proteinExistence type="predicted"/>
<accession>A0AAD7NN43</accession>
<keyword evidence="3" id="KW-1185">Reference proteome</keyword>
<keyword evidence="1" id="KW-0732">Signal</keyword>
<name>A0AAD7NN43_9AGAR</name>
<protein>
    <submittedName>
        <fullName evidence="2">Uncharacterized protein</fullName>
    </submittedName>
</protein>